<dbReference type="AlphaFoldDB" id="A0A2Z4FNB4"/>
<keyword evidence="2" id="KW-1185">Reference proteome</keyword>
<proteinExistence type="predicted"/>
<accession>A0A2Z4FNB4</accession>
<dbReference type="OrthoDB" id="9761012at2"/>
<dbReference type="EMBL" id="CP030032">
    <property type="protein sequence ID" value="AWV90469.1"/>
    <property type="molecule type" value="Genomic_DNA"/>
</dbReference>
<name>A0A2Z4FNB4_9DELT</name>
<dbReference type="KEGG" id="bsed:DN745_14480"/>
<reference evidence="1 2" key="1">
    <citation type="submission" date="2018-06" db="EMBL/GenBank/DDBJ databases">
        <title>Lujinxingia sediminis gen. nov. sp. nov., a new facultative anaerobic member of the class Deltaproteobacteria, and proposal of Lujinxingaceae fam. nov.</title>
        <authorList>
            <person name="Guo L.-Y."/>
            <person name="Li C.-M."/>
            <person name="Wang S."/>
            <person name="Du Z.-J."/>
        </authorList>
    </citation>
    <scope>NUCLEOTIDE SEQUENCE [LARGE SCALE GENOMIC DNA]</scope>
    <source>
        <strain evidence="1 2">FA350</strain>
    </source>
</reference>
<gene>
    <name evidence="1" type="ORF">DN745_14480</name>
</gene>
<evidence type="ECO:0000313" key="1">
    <source>
        <dbReference type="EMBL" id="AWV90469.1"/>
    </source>
</evidence>
<sequence length="226" mass="26048">MADEVYRNVGELFESERFSQVNEYPEWKSESIEAVRRSLEELLEKREQQIEEGLNEMETRYFWVSYVLRALGYVYSVAEMVPDAIEADEQRPDFTLFETAQAFNTAVQYRGEREFFANGLAIVRCLAWDASLDEMEEEAGPMNPAIDIDRYIRATGLEWGMLTNGRTWRLFHRDTSGLMATFYEVDLIAALESGDADAFKYFWIAFSAAAISAKSGVDPIVRRLLH</sequence>
<dbReference type="RefSeq" id="WP_111335942.1">
    <property type="nucleotide sequence ID" value="NZ_CP030032.1"/>
</dbReference>
<protein>
    <submittedName>
        <fullName evidence="1">Uncharacterized protein</fullName>
    </submittedName>
</protein>
<dbReference type="Proteomes" id="UP000249799">
    <property type="component" value="Chromosome"/>
</dbReference>
<organism evidence="1 2">
    <name type="scientific">Bradymonas sediminis</name>
    <dbReference type="NCBI Taxonomy" id="1548548"/>
    <lineage>
        <taxon>Bacteria</taxon>
        <taxon>Deltaproteobacteria</taxon>
        <taxon>Bradymonadales</taxon>
        <taxon>Bradymonadaceae</taxon>
        <taxon>Bradymonas</taxon>
    </lineage>
</organism>
<evidence type="ECO:0000313" key="2">
    <source>
        <dbReference type="Proteomes" id="UP000249799"/>
    </source>
</evidence>